<dbReference type="PANTHER" id="PTHR43818">
    <property type="entry name" value="BCDNA.GH03377"/>
    <property type="match status" value="1"/>
</dbReference>
<dbReference type="Gene3D" id="3.40.50.720">
    <property type="entry name" value="NAD(P)-binding Rossmann-like Domain"/>
    <property type="match status" value="1"/>
</dbReference>
<feature type="non-terminal residue" evidence="4">
    <location>
        <position position="1"/>
    </location>
</feature>
<sequence>EHIRGQAIHCIMAKKYRVGVIGSTGRGNYGHGLDTVWREFPNTEVVAVADDNAGGLAKAVKRLGNPRGYADYRTMLEKETFDFVSICPRWLDQHRDMLVAAAESGVRGIYEEKPLCRTLREADEMIAACERNNVKCAVSHQTRYSPILDQVEQLIADGRIGRLLEFQLHGKEDNRGGGEDLWVLGTHVFDLTHHLAGYPLWCQGYARQGGESVTARHVKPGNEGIGPLAGDNVGATYALPSEVSAHFRSVRRTAGNPNRFGLSIFGSEGVIKMTTGYLPSASFLPDGSWTPARTGKKWIPISSNG</sequence>
<proteinExistence type="predicted"/>
<evidence type="ECO:0000313" key="4">
    <source>
        <dbReference type="EMBL" id="SVD16872.1"/>
    </source>
</evidence>
<dbReference type="InterPro" id="IPR050463">
    <property type="entry name" value="Gfo/Idh/MocA_oxidrdct_glycsds"/>
</dbReference>
<organism evidence="4">
    <name type="scientific">marine metagenome</name>
    <dbReference type="NCBI Taxonomy" id="408172"/>
    <lineage>
        <taxon>unclassified sequences</taxon>
        <taxon>metagenomes</taxon>
        <taxon>ecological metagenomes</taxon>
    </lineage>
</organism>
<evidence type="ECO:0000256" key="1">
    <source>
        <dbReference type="ARBA" id="ARBA00023002"/>
    </source>
</evidence>
<evidence type="ECO:0000259" key="2">
    <source>
        <dbReference type="Pfam" id="PF01408"/>
    </source>
</evidence>
<dbReference type="GO" id="GO:0000166">
    <property type="term" value="F:nucleotide binding"/>
    <property type="evidence" value="ECO:0007669"/>
    <property type="project" value="InterPro"/>
</dbReference>
<dbReference type="EMBL" id="UINC01133754">
    <property type="protein sequence ID" value="SVD16872.1"/>
    <property type="molecule type" value="Genomic_DNA"/>
</dbReference>
<feature type="domain" description="GFO/IDH/MocA-like oxidoreductase" evidence="3">
    <location>
        <begin position="150"/>
        <end position="271"/>
    </location>
</feature>
<dbReference type="Pfam" id="PF01408">
    <property type="entry name" value="GFO_IDH_MocA"/>
    <property type="match status" value="1"/>
</dbReference>
<reference evidence="4" key="1">
    <citation type="submission" date="2018-05" db="EMBL/GenBank/DDBJ databases">
        <authorList>
            <person name="Lanie J.A."/>
            <person name="Ng W.-L."/>
            <person name="Kazmierczak K.M."/>
            <person name="Andrzejewski T.M."/>
            <person name="Davidsen T.M."/>
            <person name="Wayne K.J."/>
            <person name="Tettelin H."/>
            <person name="Glass J.I."/>
            <person name="Rusch D."/>
            <person name="Podicherti R."/>
            <person name="Tsui H.-C.T."/>
            <person name="Winkler M.E."/>
        </authorList>
    </citation>
    <scope>NUCLEOTIDE SEQUENCE</scope>
</reference>
<dbReference type="Pfam" id="PF22725">
    <property type="entry name" value="GFO_IDH_MocA_C3"/>
    <property type="match status" value="1"/>
</dbReference>
<dbReference type="InterPro" id="IPR055170">
    <property type="entry name" value="GFO_IDH_MocA-like_dom"/>
</dbReference>
<name>A0A382T4Y2_9ZZZZ</name>
<dbReference type="GO" id="GO:0016491">
    <property type="term" value="F:oxidoreductase activity"/>
    <property type="evidence" value="ECO:0007669"/>
    <property type="project" value="UniProtKB-KW"/>
</dbReference>
<dbReference type="InterPro" id="IPR000683">
    <property type="entry name" value="Gfo/Idh/MocA-like_OxRdtase_N"/>
</dbReference>
<dbReference type="SUPFAM" id="SSF55347">
    <property type="entry name" value="Glyceraldehyde-3-phosphate dehydrogenase-like, C-terminal domain"/>
    <property type="match status" value="1"/>
</dbReference>
<keyword evidence="1" id="KW-0560">Oxidoreductase</keyword>
<dbReference type="Gene3D" id="3.30.360.10">
    <property type="entry name" value="Dihydrodipicolinate Reductase, domain 2"/>
    <property type="match status" value="1"/>
</dbReference>
<dbReference type="PANTHER" id="PTHR43818:SF11">
    <property type="entry name" value="BCDNA.GH03377"/>
    <property type="match status" value="1"/>
</dbReference>
<gene>
    <name evidence="4" type="ORF">METZ01_LOCUS369726</name>
</gene>
<feature type="domain" description="Gfo/Idh/MocA-like oxidoreductase N-terminal" evidence="2">
    <location>
        <begin position="17"/>
        <end position="140"/>
    </location>
</feature>
<dbReference type="SUPFAM" id="SSF51735">
    <property type="entry name" value="NAD(P)-binding Rossmann-fold domains"/>
    <property type="match status" value="1"/>
</dbReference>
<dbReference type="InterPro" id="IPR036291">
    <property type="entry name" value="NAD(P)-bd_dom_sf"/>
</dbReference>
<accession>A0A382T4Y2</accession>
<protein>
    <submittedName>
        <fullName evidence="4">Uncharacterized protein</fullName>
    </submittedName>
</protein>
<evidence type="ECO:0000259" key="3">
    <source>
        <dbReference type="Pfam" id="PF22725"/>
    </source>
</evidence>
<feature type="non-terminal residue" evidence="4">
    <location>
        <position position="305"/>
    </location>
</feature>
<dbReference type="AlphaFoldDB" id="A0A382T4Y2"/>